<evidence type="ECO:0000256" key="1">
    <source>
        <dbReference type="SAM" id="MobiDB-lite"/>
    </source>
</evidence>
<sequence>MTEQPEPKSVEAGDEYFHVEYADPDEFDSIRTPDWAAHASDSVSQGSEIRMGHHSDSDEWEIQSVLIKKSVGEDKAREQANKIVEKLSS</sequence>
<proteinExistence type="predicted"/>
<protein>
    <submittedName>
        <fullName evidence="2">Uncharacterized protein</fullName>
    </submittedName>
</protein>
<dbReference type="AlphaFoldDB" id="A0ABD5ZD87"/>
<name>A0ABD5ZD87_9EURY</name>
<feature type="region of interest" description="Disordered" evidence="1">
    <location>
        <begin position="37"/>
        <end position="58"/>
    </location>
</feature>
<dbReference type="Proteomes" id="UP001596481">
    <property type="component" value="Unassembled WGS sequence"/>
</dbReference>
<organism evidence="2 3">
    <name type="scientific">Haloferax namakaokahaiae</name>
    <dbReference type="NCBI Taxonomy" id="1748331"/>
    <lineage>
        <taxon>Archaea</taxon>
        <taxon>Methanobacteriati</taxon>
        <taxon>Methanobacteriota</taxon>
        <taxon>Stenosarchaea group</taxon>
        <taxon>Halobacteria</taxon>
        <taxon>Halobacteriales</taxon>
        <taxon>Haloferacaceae</taxon>
        <taxon>Haloferax</taxon>
    </lineage>
</organism>
<gene>
    <name evidence="2" type="ORF">ACFQJC_06670</name>
</gene>
<evidence type="ECO:0000313" key="2">
    <source>
        <dbReference type="EMBL" id="MFC7203191.1"/>
    </source>
</evidence>
<reference evidence="2 3" key="1">
    <citation type="journal article" date="2019" name="Int. J. Syst. Evol. Microbiol.">
        <title>The Global Catalogue of Microorganisms (GCM) 10K type strain sequencing project: providing services to taxonomists for standard genome sequencing and annotation.</title>
        <authorList>
            <consortium name="The Broad Institute Genomics Platform"/>
            <consortium name="The Broad Institute Genome Sequencing Center for Infectious Disease"/>
            <person name="Wu L."/>
            <person name="Ma J."/>
        </authorList>
    </citation>
    <scope>NUCLEOTIDE SEQUENCE [LARGE SCALE GENOMIC DNA]</scope>
    <source>
        <strain evidence="2 3">DSM 29988</strain>
    </source>
</reference>
<comment type="caution">
    <text evidence="2">The sequence shown here is derived from an EMBL/GenBank/DDBJ whole genome shotgun (WGS) entry which is preliminary data.</text>
</comment>
<dbReference type="EMBL" id="JBHTAA010000002">
    <property type="protein sequence ID" value="MFC7203191.1"/>
    <property type="molecule type" value="Genomic_DNA"/>
</dbReference>
<dbReference type="RefSeq" id="WP_390222531.1">
    <property type="nucleotide sequence ID" value="NZ_JBHTAA010000002.1"/>
</dbReference>
<accession>A0ABD5ZD87</accession>
<keyword evidence="3" id="KW-1185">Reference proteome</keyword>
<evidence type="ECO:0000313" key="3">
    <source>
        <dbReference type="Proteomes" id="UP001596481"/>
    </source>
</evidence>